<organism evidence="1">
    <name type="scientific">Thermocrinis ruber</name>
    <dbReference type="NCBI Taxonomy" id="75906"/>
    <lineage>
        <taxon>Bacteria</taxon>
        <taxon>Pseudomonadati</taxon>
        <taxon>Aquificota</taxon>
        <taxon>Aquificia</taxon>
        <taxon>Aquificales</taxon>
        <taxon>Aquificaceae</taxon>
        <taxon>Thermocrinis</taxon>
    </lineage>
</organism>
<comment type="caution">
    <text evidence="1">The sequence shown here is derived from an EMBL/GenBank/DDBJ whole genome shotgun (WGS) entry which is preliminary data.</text>
</comment>
<sequence length="240" mass="28030">MSEREYFVERFLKGLEELPTPTNFKPCKITFFLSSPLSLTHPWLHFDGVVGYLQVRRALGEDFFLLSKKTRYDFPLHEKFPIAYYRGIPCASVSLLENNKFKLEGMYKRFEDRWAGGKRKVYRGSGPFRDFMVQHLYVPTKTVVFYARADVEILRELLKDLVGLGDNWRVGWGAVKEFVVEEVEKDWSIVAEGRAMRPIPVRLLKDYEDSALLAWRPPYWDAGNVEECAVPGTRVEFKDE</sequence>
<proteinExistence type="predicted"/>
<gene>
    <name evidence="1" type="ORF">ENN04_07455</name>
</gene>
<dbReference type="AlphaFoldDB" id="A0A7C5WZ30"/>
<name>A0A7C5WZ30_9AQUI</name>
<evidence type="ECO:0000313" key="1">
    <source>
        <dbReference type="EMBL" id="HHO74448.1"/>
    </source>
</evidence>
<reference evidence="1" key="1">
    <citation type="journal article" date="2020" name="mSystems">
        <title>Genome- and Community-Level Interaction Insights into Carbon Utilization and Element Cycling Functions of Hydrothermarchaeota in Hydrothermal Sediment.</title>
        <authorList>
            <person name="Zhou Z."/>
            <person name="Liu Y."/>
            <person name="Xu W."/>
            <person name="Pan J."/>
            <person name="Luo Z.H."/>
            <person name="Li M."/>
        </authorList>
    </citation>
    <scope>NUCLEOTIDE SEQUENCE [LARGE SCALE GENOMIC DNA]</scope>
    <source>
        <strain evidence="1">SpSt-114</strain>
    </source>
</reference>
<dbReference type="EMBL" id="DSAC01000095">
    <property type="protein sequence ID" value="HHO74448.1"/>
    <property type="molecule type" value="Genomic_DNA"/>
</dbReference>
<accession>A0A7C5WZ30</accession>
<protein>
    <submittedName>
        <fullName evidence="1">Uncharacterized protein</fullName>
    </submittedName>
</protein>